<dbReference type="PANTHER" id="PTHR48099">
    <property type="entry name" value="C-1-TETRAHYDROFOLATE SYNTHASE, CYTOPLASMIC-RELATED"/>
    <property type="match status" value="1"/>
</dbReference>
<evidence type="ECO:0000256" key="10">
    <source>
        <dbReference type="ARBA" id="ARBA00023268"/>
    </source>
</evidence>
<evidence type="ECO:0000256" key="5">
    <source>
        <dbReference type="ARBA" id="ARBA00022801"/>
    </source>
</evidence>
<dbReference type="InterPro" id="IPR036291">
    <property type="entry name" value="NAD(P)-bd_dom_sf"/>
</dbReference>
<dbReference type="HAMAP" id="MF_01576">
    <property type="entry name" value="THF_DHG_CYH"/>
    <property type="match status" value="1"/>
</dbReference>
<dbReference type="Gene3D" id="3.40.50.10860">
    <property type="entry name" value="Leucine Dehydrogenase, chain A, domain 1"/>
    <property type="match status" value="1"/>
</dbReference>
<dbReference type="Gene3D" id="3.40.50.720">
    <property type="entry name" value="NAD(P)-binding Rossmann-like Domain"/>
    <property type="match status" value="1"/>
</dbReference>
<evidence type="ECO:0000313" key="14">
    <source>
        <dbReference type="EMBL" id="OGK00427.1"/>
    </source>
</evidence>
<dbReference type="Proteomes" id="UP000179243">
    <property type="component" value="Unassembled WGS sequence"/>
</dbReference>
<dbReference type="GO" id="GO:0005829">
    <property type="term" value="C:cytosol"/>
    <property type="evidence" value="ECO:0007669"/>
    <property type="project" value="TreeGrafter"/>
</dbReference>
<dbReference type="GO" id="GO:0009086">
    <property type="term" value="P:methionine biosynthetic process"/>
    <property type="evidence" value="ECO:0007669"/>
    <property type="project" value="UniProtKB-KW"/>
</dbReference>
<comment type="subunit">
    <text evidence="2 11">Homodimer.</text>
</comment>
<evidence type="ECO:0000256" key="3">
    <source>
        <dbReference type="ARBA" id="ARBA00022563"/>
    </source>
</evidence>
<dbReference type="SUPFAM" id="SSF51735">
    <property type="entry name" value="NAD(P)-binding Rossmann-fold domains"/>
    <property type="match status" value="1"/>
</dbReference>
<dbReference type="PRINTS" id="PR00085">
    <property type="entry name" value="THFDHDRGNASE"/>
</dbReference>
<dbReference type="EMBL" id="MFYX01000146">
    <property type="protein sequence ID" value="OGK00427.1"/>
    <property type="molecule type" value="Genomic_DNA"/>
</dbReference>
<feature type="binding site" evidence="11">
    <location>
        <begin position="164"/>
        <end position="166"/>
    </location>
    <ligand>
        <name>NADP(+)</name>
        <dbReference type="ChEBI" id="CHEBI:58349"/>
    </ligand>
</feature>
<dbReference type="PROSITE" id="PS00767">
    <property type="entry name" value="THF_DHG_CYH_2"/>
    <property type="match status" value="1"/>
</dbReference>
<evidence type="ECO:0000259" key="12">
    <source>
        <dbReference type="Pfam" id="PF00763"/>
    </source>
</evidence>
<keyword evidence="8 11" id="KW-0368">Histidine biosynthesis</keyword>
<organism evidence="14 15">
    <name type="scientific">Candidatus Raymondbacteria bacterium RIFOXYD12_FULL_49_13</name>
    <dbReference type="NCBI Taxonomy" id="1817890"/>
    <lineage>
        <taxon>Bacteria</taxon>
        <taxon>Raymondiibacteriota</taxon>
    </lineage>
</organism>
<evidence type="ECO:0000256" key="2">
    <source>
        <dbReference type="ARBA" id="ARBA00011738"/>
    </source>
</evidence>
<dbReference type="CDD" id="cd01080">
    <property type="entry name" value="NAD_bind_m-THF_DH_Cyclohyd"/>
    <property type="match status" value="1"/>
</dbReference>
<evidence type="ECO:0000259" key="13">
    <source>
        <dbReference type="Pfam" id="PF02882"/>
    </source>
</evidence>
<dbReference type="GO" id="GO:0035999">
    <property type="term" value="P:tetrahydrofolate interconversion"/>
    <property type="evidence" value="ECO:0007669"/>
    <property type="project" value="UniProtKB-UniRule"/>
</dbReference>
<keyword evidence="10 11" id="KW-0511">Multifunctional enzyme</keyword>
<proteinExistence type="inferred from homology"/>
<dbReference type="FunFam" id="3.40.50.10860:FF:000005">
    <property type="entry name" value="C-1-tetrahydrofolate synthase, cytoplasmic, putative"/>
    <property type="match status" value="1"/>
</dbReference>
<keyword evidence="3 11" id="KW-0554">One-carbon metabolism</keyword>
<comment type="function">
    <text evidence="11">Catalyzes the oxidation of 5,10-methylenetetrahydrofolate to 5,10-methenyltetrahydrofolate and then the hydrolysis of 5,10-methenyltetrahydrofolate to 10-formyltetrahydrofolate.</text>
</comment>
<dbReference type="UniPathway" id="UPA00193"/>
<gene>
    <name evidence="11" type="primary">folD</name>
    <name evidence="14" type="ORF">A2519_10470</name>
</gene>
<evidence type="ECO:0000256" key="7">
    <source>
        <dbReference type="ARBA" id="ARBA00023002"/>
    </source>
</evidence>
<dbReference type="AlphaFoldDB" id="A0A1F7F1K7"/>
<dbReference type="InterPro" id="IPR000672">
    <property type="entry name" value="THF_DH/CycHdrlase"/>
</dbReference>
<dbReference type="EC" id="3.5.4.9" evidence="11"/>
<feature type="domain" description="Tetrahydrofolate dehydrogenase/cyclohydrolase NAD(P)-binding" evidence="13">
    <location>
        <begin position="138"/>
        <end position="290"/>
    </location>
</feature>
<comment type="catalytic activity">
    <reaction evidence="11">
        <text>(6R)-5,10-methylene-5,6,7,8-tetrahydrofolate + NADP(+) = (6R)-5,10-methenyltetrahydrofolate + NADPH</text>
        <dbReference type="Rhea" id="RHEA:22812"/>
        <dbReference type="ChEBI" id="CHEBI:15636"/>
        <dbReference type="ChEBI" id="CHEBI:57455"/>
        <dbReference type="ChEBI" id="CHEBI:57783"/>
        <dbReference type="ChEBI" id="CHEBI:58349"/>
        <dbReference type="EC" id="1.5.1.5"/>
    </reaction>
</comment>
<dbReference type="InterPro" id="IPR020630">
    <property type="entry name" value="THF_DH/CycHdrlase_cat_dom"/>
</dbReference>
<name>A0A1F7F1K7_UNCRA</name>
<dbReference type="GO" id="GO:0004488">
    <property type="term" value="F:methylenetetrahydrofolate dehydrogenase (NADP+) activity"/>
    <property type="evidence" value="ECO:0007669"/>
    <property type="project" value="UniProtKB-UniRule"/>
</dbReference>
<keyword evidence="6 11" id="KW-0521">NADP</keyword>
<dbReference type="InterPro" id="IPR046346">
    <property type="entry name" value="Aminoacid_DH-like_N_sf"/>
</dbReference>
<dbReference type="GO" id="GO:0000105">
    <property type="term" value="P:L-histidine biosynthetic process"/>
    <property type="evidence" value="ECO:0007669"/>
    <property type="project" value="UniProtKB-KW"/>
</dbReference>
<comment type="similarity">
    <text evidence="11">Belongs to the tetrahydrofolate dehydrogenase/cyclohydrolase family.</text>
</comment>
<evidence type="ECO:0000256" key="8">
    <source>
        <dbReference type="ARBA" id="ARBA00023102"/>
    </source>
</evidence>
<dbReference type="InterPro" id="IPR020631">
    <property type="entry name" value="THF_DH/CycHdrlase_NAD-bd_dom"/>
</dbReference>
<dbReference type="PANTHER" id="PTHR48099:SF5">
    <property type="entry name" value="C-1-TETRAHYDROFOLATE SYNTHASE, CYTOPLASMIC"/>
    <property type="match status" value="1"/>
</dbReference>
<keyword evidence="9 11" id="KW-0486">Methionine biosynthesis</keyword>
<evidence type="ECO:0000256" key="9">
    <source>
        <dbReference type="ARBA" id="ARBA00023167"/>
    </source>
</evidence>
<protein>
    <recommendedName>
        <fullName evidence="11">Bifunctional protein FolD</fullName>
    </recommendedName>
    <domain>
        <recommendedName>
            <fullName evidence="11">Methylenetetrahydrofolate dehydrogenase</fullName>
            <ecNumber evidence="11">1.5.1.5</ecNumber>
        </recommendedName>
    </domain>
    <domain>
        <recommendedName>
            <fullName evidence="11">Methenyltetrahydrofolate cyclohydrolase</fullName>
            <ecNumber evidence="11">3.5.4.9</ecNumber>
        </recommendedName>
    </domain>
</protein>
<dbReference type="Pfam" id="PF00763">
    <property type="entry name" value="THF_DHG_CYH"/>
    <property type="match status" value="1"/>
</dbReference>
<evidence type="ECO:0000256" key="11">
    <source>
        <dbReference type="HAMAP-Rule" id="MF_01576"/>
    </source>
</evidence>
<sequence>MANLIDGKKVAADMRQEFKERVVQLKARGHIPGLAVVLVGDDPASDTYVRMKGKACEETGLYSETIRLPRETTEEQLIAIIDGLNANNAIDGILVQHPIQNMKDENVIFNRISPEKDVDCFNAINVGKLVLGSAYLFPCTPAGVIELLKRYAIDPKGKHVVIVGRSNIVGKPLANMLVQKKAGCNAVVTVVHTGTRDPFMHTKSADIIIAAAGVPEYITGNAVKEGVVIIDVGTNRVPDASKKSGHRLVGDVHFESCEKKASYITPVPGGVGPMTITMLLHNTLLSAERRFA</sequence>
<comment type="caution">
    <text evidence="11">Lacks conserved residue(s) required for the propagation of feature annotation.</text>
</comment>
<dbReference type="SUPFAM" id="SSF53223">
    <property type="entry name" value="Aminoacid dehydrogenase-like, N-terminal domain"/>
    <property type="match status" value="1"/>
</dbReference>
<comment type="catalytic activity">
    <reaction evidence="11">
        <text>(6R)-5,10-methenyltetrahydrofolate + H2O = (6R)-10-formyltetrahydrofolate + H(+)</text>
        <dbReference type="Rhea" id="RHEA:23700"/>
        <dbReference type="ChEBI" id="CHEBI:15377"/>
        <dbReference type="ChEBI" id="CHEBI:15378"/>
        <dbReference type="ChEBI" id="CHEBI:57455"/>
        <dbReference type="ChEBI" id="CHEBI:195366"/>
        <dbReference type="EC" id="3.5.4.9"/>
    </reaction>
</comment>
<reference evidence="14 15" key="1">
    <citation type="journal article" date="2016" name="Nat. Commun.">
        <title>Thousands of microbial genomes shed light on interconnected biogeochemical processes in an aquifer system.</title>
        <authorList>
            <person name="Anantharaman K."/>
            <person name="Brown C.T."/>
            <person name="Hug L.A."/>
            <person name="Sharon I."/>
            <person name="Castelle C.J."/>
            <person name="Probst A.J."/>
            <person name="Thomas B.C."/>
            <person name="Singh A."/>
            <person name="Wilkins M.J."/>
            <person name="Karaoz U."/>
            <person name="Brodie E.L."/>
            <person name="Williams K.H."/>
            <person name="Hubbard S.S."/>
            <person name="Banfield J.F."/>
        </authorList>
    </citation>
    <scope>NUCLEOTIDE SEQUENCE [LARGE SCALE GENOMIC DNA]</scope>
</reference>
<dbReference type="GO" id="GO:0006164">
    <property type="term" value="P:purine nucleotide biosynthetic process"/>
    <property type="evidence" value="ECO:0007669"/>
    <property type="project" value="UniProtKB-KW"/>
</dbReference>
<dbReference type="InterPro" id="IPR020867">
    <property type="entry name" value="THF_DH/CycHdrlase_CS"/>
</dbReference>
<keyword evidence="5 11" id="KW-0378">Hydrolase</keyword>
<feature type="binding site" evidence="11">
    <location>
        <position position="234"/>
    </location>
    <ligand>
        <name>NADP(+)</name>
        <dbReference type="ChEBI" id="CHEBI:58349"/>
    </ligand>
</feature>
<evidence type="ECO:0000256" key="1">
    <source>
        <dbReference type="ARBA" id="ARBA00004777"/>
    </source>
</evidence>
<feature type="domain" description="Tetrahydrofolate dehydrogenase/cyclohydrolase catalytic" evidence="12">
    <location>
        <begin position="5"/>
        <end position="119"/>
    </location>
</feature>
<dbReference type="EC" id="1.5.1.5" evidence="11"/>
<dbReference type="FunFam" id="3.40.50.720:FF:000189">
    <property type="entry name" value="Bifunctional protein FolD"/>
    <property type="match status" value="1"/>
</dbReference>
<comment type="pathway">
    <text evidence="1 11">One-carbon metabolism; tetrahydrofolate interconversion.</text>
</comment>
<dbReference type="Pfam" id="PF02882">
    <property type="entry name" value="THF_DHG_CYH_C"/>
    <property type="match status" value="1"/>
</dbReference>
<keyword evidence="7 11" id="KW-0560">Oxidoreductase</keyword>
<comment type="caution">
    <text evidence="14">The sequence shown here is derived from an EMBL/GenBank/DDBJ whole genome shotgun (WGS) entry which is preliminary data.</text>
</comment>
<evidence type="ECO:0000256" key="6">
    <source>
        <dbReference type="ARBA" id="ARBA00022857"/>
    </source>
</evidence>
<evidence type="ECO:0000256" key="4">
    <source>
        <dbReference type="ARBA" id="ARBA00022755"/>
    </source>
</evidence>
<keyword evidence="4 11" id="KW-0658">Purine biosynthesis</keyword>
<dbReference type="GO" id="GO:0004477">
    <property type="term" value="F:methenyltetrahydrofolate cyclohydrolase activity"/>
    <property type="evidence" value="ECO:0007669"/>
    <property type="project" value="UniProtKB-UniRule"/>
</dbReference>
<accession>A0A1F7F1K7</accession>
<evidence type="ECO:0000313" key="15">
    <source>
        <dbReference type="Proteomes" id="UP000179243"/>
    </source>
</evidence>
<keyword evidence="11" id="KW-0028">Amino-acid biosynthesis</keyword>